<organism evidence="5 6">
    <name type="scientific">Poritiphilus flavus</name>
    <dbReference type="NCBI Taxonomy" id="2697053"/>
    <lineage>
        <taxon>Bacteria</taxon>
        <taxon>Pseudomonadati</taxon>
        <taxon>Bacteroidota</taxon>
        <taxon>Flavobacteriia</taxon>
        <taxon>Flavobacteriales</taxon>
        <taxon>Flavobacteriaceae</taxon>
        <taxon>Poritiphilus</taxon>
    </lineage>
</organism>
<dbReference type="InterPro" id="IPR018062">
    <property type="entry name" value="HTH_AraC-typ_CS"/>
</dbReference>
<protein>
    <submittedName>
        <fullName evidence="5">Helix-turn-helix domain-containing protein</fullName>
    </submittedName>
</protein>
<evidence type="ECO:0000256" key="1">
    <source>
        <dbReference type="ARBA" id="ARBA00023015"/>
    </source>
</evidence>
<accession>A0A6L9ECG8</accession>
<dbReference type="Gene3D" id="1.10.10.60">
    <property type="entry name" value="Homeodomain-like"/>
    <property type="match status" value="2"/>
</dbReference>
<reference evidence="5 6" key="1">
    <citation type="submission" date="2020-01" db="EMBL/GenBank/DDBJ databases">
        <title>Bacteria diversity of Porities sp.</title>
        <authorList>
            <person name="Wang G."/>
        </authorList>
    </citation>
    <scope>NUCLEOTIDE SEQUENCE [LARGE SCALE GENOMIC DNA]</scope>
    <source>
        <strain evidence="5 6">R33</strain>
    </source>
</reference>
<evidence type="ECO:0000256" key="3">
    <source>
        <dbReference type="ARBA" id="ARBA00023163"/>
    </source>
</evidence>
<evidence type="ECO:0000256" key="2">
    <source>
        <dbReference type="ARBA" id="ARBA00023125"/>
    </source>
</evidence>
<dbReference type="AlphaFoldDB" id="A0A6L9ECG8"/>
<dbReference type="SMART" id="SM00342">
    <property type="entry name" value="HTH_ARAC"/>
    <property type="match status" value="1"/>
</dbReference>
<sequence length="292" mass="34136">MDILKRIHREITPLSSQDSFLVFDRVKDFFDYPVHFHPELELNFISNGKGIRRIVGDSIEEISDLELVLVGSNLFHGWEQHVCTRRNIHEITVQFHNDLFGSAFLDRRIMKPLKDMFIRSAHGILFSKEETEILAPRILRVSKLGGIDYFIELFSILYDLANSRNQRLLSTTTIHLNSFENNDKLKTLYDYVQENYANKITLKEVSEMMNMSSVSFNRFIKKRTGKTFVEYLNDVRIGYASRWLIERDLSISEIAFLCGFNSIANFNRVFKKAKGRTPSVYKQEFSGIKRVL</sequence>
<dbReference type="PROSITE" id="PS00041">
    <property type="entry name" value="HTH_ARAC_FAMILY_1"/>
    <property type="match status" value="1"/>
</dbReference>
<dbReference type="Proteomes" id="UP000475249">
    <property type="component" value="Unassembled WGS sequence"/>
</dbReference>
<evidence type="ECO:0000313" key="5">
    <source>
        <dbReference type="EMBL" id="NAS12323.1"/>
    </source>
</evidence>
<evidence type="ECO:0000313" key="6">
    <source>
        <dbReference type="Proteomes" id="UP000475249"/>
    </source>
</evidence>
<keyword evidence="3" id="KW-0804">Transcription</keyword>
<dbReference type="PRINTS" id="PR00032">
    <property type="entry name" value="HTHARAC"/>
</dbReference>
<dbReference type="GO" id="GO:0003700">
    <property type="term" value="F:DNA-binding transcription factor activity"/>
    <property type="evidence" value="ECO:0007669"/>
    <property type="project" value="InterPro"/>
</dbReference>
<dbReference type="EMBL" id="WXYO01000004">
    <property type="protein sequence ID" value="NAS12323.1"/>
    <property type="molecule type" value="Genomic_DNA"/>
</dbReference>
<keyword evidence="6" id="KW-1185">Reference proteome</keyword>
<dbReference type="InterPro" id="IPR020449">
    <property type="entry name" value="Tscrpt_reg_AraC-type_HTH"/>
</dbReference>
<proteinExistence type="predicted"/>
<dbReference type="SUPFAM" id="SSF46689">
    <property type="entry name" value="Homeodomain-like"/>
    <property type="match status" value="2"/>
</dbReference>
<dbReference type="RefSeq" id="WP_161435358.1">
    <property type="nucleotide sequence ID" value="NZ_WXYO01000004.1"/>
</dbReference>
<name>A0A6L9ECG8_9FLAO</name>
<comment type="caution">
    <text evidence="5">The sequence shown here is derived from an EMBL/GenBank/DDBJ whole genome shotgun (WGS) entry which is preliminary data.</text>
</comment>
<keyword evidence="1" id="KW-0805">Transcription regulation</keyword>
<gene>
    <name evidence="5" type="ORF">GTQ38_09950</name>
</gene>
<feature type="domain" description="HTH araC/xylS-type" evidence="4">
    <location>
        <begin position="186"/>
        <end position="284"/>
    </location>
</feature>
<dbReference type="PANTHER" id="PTHR43280:SF27">
    <property type="entry name" value="TRANSCRIPTIONAL REGULATOR MTLR"/>
    <property type="match status" value="1"/>
</dbReference>
<dbReference type="GO" id="GO:0043565">
    <property type="term" value="F:sequence-specific DNA binding"/>
    <property type="evidence" value="ECO:0007669"/>
    <property type="project" value="InterPro"/>
</dbReference>
<dbReference type="PANTHER" id="PTHR43280">
    <property type="entry name" value="ARAC-FAMILY TRANSCRIPTIONAL REGULATOR"/>
    <property type="match status" value="1"/>
</dbReference>
<dbReference type="InterPro" id="IPR018060">
    <property type="entry name" value="HTH_AraC"/>
</dbReference>
<evidence type="ECO:0000259" key="4">
    <source>
        <dbReference type="PROSITE" id="PS01124"/>
    </source>
</evidence>
<keyword evidence="2" id="KW-0238">DNA-binding</keyword>
<dbReference type="InterPro" id="IPR009057">
    <property type="entry name" value="Homeodomain-like_sf"/>
</dbReference>
<dbReference type="Pfam" id="PF12833">
    <property type="entry name" value="HTH_18"/>
    <property type="match status" value="1"/>
</dbReference>
<dbReference type="PROSITE" id="PS01124">
    <property type="entry name" value="HTH_ARAC_FAMILY_2"/>
    <property type="match status" value="1"/>
</dbReference>